<dbReference type="EMBL" id="CAJNIZ010034481">
    <property type="protein sequence ID" value="CAE7553367.1"/>
    <property type="molecule type" value="Genomic_DNA"/>
</dbReference>
<evidence type="ECO:0000313" key="2">
    <source>
        <dbReference type="EMBL" id="CAE7553367.1"/>
    </source>
</evidence>
<evidence type="ECO:0000313" key="3">
    <source>
        <dbReference type="Proteomes" id="UP000649617"/>
    </source>
</evidence>
<evidence type="ECO:0000256" key="1">
    <source>
        <dbReference type="SAM" id="SignalP"/>
    </source>
</evidence>
<keyword evidence="3" id="KW-1185">Reference proteome</keyword>
<comment type="caution">
    <text evidence="2">The sequence shown here is derived from an EMBL/GenBank/DDBJ whole genome shotgun (WGS) entry which is preliminary data.</text>
</comment>
<feature type="signal peptide" evidence="1">
    <location>
        <begin position="1"/>
        <end position="30"/>
    </location>
</feature>
<proteinExistence type="predicted"/>
<keyword evidence="1" id="KW-0732">Signal</keyword>
<organism evidence="2 3">
    <name type="scientific">Symbiodinium pilosum</name>
    <name type="common">Dinoflagellate</name>
    <dbReference type="NCBI Taxonomy" id="2952"/>
    <lineage>
        <taxon>Eukaryota</taxon>
        <taxon>Sar</taxon>
        <taxon>Alveolata</taxon>
        <taxon>Dinophyceae</taxon>
        <taxon>Suessiales</taxon>
        <taxon>Symbiodiniaceae</taxon>
        <taxon>Symbiodinium</taxon>
    </lineage>
</organism>
<name>A0A812TX67_SYMPI</name>
<dbReference type="AlphaFoldDB" id="A0A812TX67"/>
<sequence>MVGPRSMRMGSCRHFLLLSLAAFSLPVCAASEAEVQVGSREILDEAGNIFAFESDSSGGYDEDEGRRLEEICAGVEPEKWFCSGAMQTLCCYSHSVLRPCRRVHCVYGCIMGICIRSHS</sequence>
<gene>
    <name evidence="2" type="ORF">SPIL2461_LOCUS14718</name>
</gene>
<accession>A0A812TX67</accession>
<protein>
    <submittedName>
        <fullName evidence="2">Uncharacterized protein</fullName>
    </submittedName>
</protein>
<feature type="chain" id="PRO_5032582105" evidence="1">
    <location>
        <begin position="31"/>
        <end position="119"/>
    </location>
</feature>
<dbReference type="Proteomes" id="UP000649617">
    <property type="component" value="Unassembled WGS sequence"/>
</dbReference>
<reference evidence="2" key="1">
    <citation type="submission" date="2021-02" db="EMBL/GenBank/DDBJ databases">
        <authorList>
            <person name="Dougan E. K."/>
            <person name="Rhodes N."/>
            <person name="Thang M."/>
            <person name="Chan C."/>
        </authorList>
    </citation>
    <scope>NUCLEOTIDE SEQUENCE</scope>
</reference>